<evidence type="ECO:0008006" key="3">
    <source>
        <dbReference type="Google" id="ProtNLM"/>
    </source>
</evidence>
<evidence type="ECO:0000313" key="2">
    <source>
        <dbReference type="Proteomes" id="UP001470230"/>
    </source>
</evidence>
<evidence type="ECO:0000313" key="1">
    <source>
        <dbReference type="EMBL" id="KAK8888681.1"/>
    </source>
</evidence>
<reference evidence="1 2" key="1">
    <citation type="submission" date="2024-04" db="EMBL/GenBank/DDBJ databases">
        <title>Tritrichomonas musculus Genome.</title>
        <authorList>
            <person name="Alves-Ferreira E."/>
            <person name="Grigg M."/>
            <person name="Lorenzi H."/>
            <person name="Galac M."/>
        </authorList>
    </citation>
    <scope>NUCLEOTIDE SEQUENCE [LARGE SCALE GENOMIC DNA]</scope>
    <source>
        <strain evidence="1 2">EAF2021</strain>
    </source>
</reference>
<organism evidence="1 2">
    <name type="scientific">Tritrichomonas musculus</name>
    <dbReference type="NCBI Taxonomy" id="1915356"/>
    <lineage>
        <taxon>Eukaryota</taxon>
        <taxon>Metamonada</taxon>
        <taxon>Parabasalia</taxon>
        <taxon>Tritrichomonadida</taxon>
        <taxon>Tritrichomonadidae</taxon>
        <taxon>Tritrichomonas</taxon>
    </lineage>
</organism>
<gene>
    <name evidence="1" type="ORF">M9Y10_033415</name>
</gene>
<comment type="caution">
    <text evidence="1">The sequence shown here is derived from an EMBL/GenBank/DDBJ whole genome shotgun (WGS) entry which is preliminary data.</text>
</comment>
<dbReference type="EMBL" id="JAPFFF010000005">
    <property type="protein sequence ID" value="KAK8888681.1"/>
    <property type="molecule type" value="Genomic_DNA"/>
</dbReference>
<dbReference type="SUPFAM" id="SSF55770">
    <property type="entry name" value="Profilin (actin-binding protein)"/>
    <property type="match status" value="1"/>
</dbReference>
<proteinExistence type="predicted"/>
<protein>
    <recommendedName>
        <fullName evidence="3">Profilin</fullName>
    </recommendedName>
</protein>
<dbReference type="InterPro" id="IPR036140">
    <property type="entry name" value="PFN_sf"/>
</dbReference>
<accession>A0ABR2KD65</accession>
<name>A0ABR2KD65_9EUKA</name>
<keyword evidence="2" id="KW-1185">Reference proteome</keyword>
<dbReference type="Proteomes" id="UP001470230">
    <property type="component" value="Unassembled WGS sequence"/>
</dbReference>
<sequence length="178" mass="20268">MFDVKNDYWGEILSSILEKKLGERNIKGVGGIYGLDGKKYTAKDYFHISEPTAKTIADLFANFDALDEGDELVPAKNLPDLKDGQPLNIENEDFLIISLNSRILYATNDKHCIFAYRCRFSFLLLLFSNFENVEPKSLLFEKLENQQDISHQQNKPIYPEIYARVVLAIANEIISQGG</sequence>